<sequence>MCLIPSLGAGYHGYLSDRDERKWDKRETEDSLFIHMDMPGLEKEDVKVVVEQNIDLIVKGETKGEYRTEEGGRKYTNAIYLSKKLYKTDQIKAEMKNGVLKVVVPKLKEEKRSEVFHVKVE</sequence>
<proteinExistence type="predicted"/>
<comment type="caution">
    <text evidence="1">The sequence shown here is derived from an EMBL/GenBank/DDBJ whole genome shotgun (WGS) entry which is preliminary data.</text>
</comment>
<gene>
    <name evidence="1" type="ORF">Vadar_010657</name>
</gene>
<keyword evidence="2" id="KW-1185">Reference proteome</keyword>
<dbReference type="EMBL" id="CM037161">
    <property type="protein sequence ID" value="KAH7854145.1"/>
    <property type="molecule type" value="Genomic_DNA"/>
</dbReference>
<protein>
    <submittedName>
        <fullName evidence="1">Uncharacterized protein</fullName>
    </submittedName>
</protein>
<reference evidence="1 2" key="1">
    <citation type="journal article" date="2021" name="Hortic Res">
        <title>High-quality reference genome and annotation aids understanding of berry development for evergreen blueberry (Vaccinium darrowii).</title>
        <authorList>
            <person name="Yu J."/>
            <person name="Hulse-Kemp A.M."/>
            <person name="Babiker E."/>
            <person name="Staton M."/>
        </authorList>
    </citation>
    <scope>NUCLEOTIDE SEQUENCE [LARGE SCALE GENOMIC DNA]</scope>
    <source>
        <strain evidence="2">cv. NJ 8807/NJ 8810</strain>
        <tissue evidence="1">Young leaf</tissue>
    </source>
</reference>
<name>A0ACB7YMS7_9ERIC</name>
<dbReference type="Proteomes" id="UP000828048">
    <property type="component" value="Chromosome 11"/>
</dbReference>
<evidence type="ECO:0000313" key="1">
    <source>
        <dbReference type="EMBL" id="KAH7854145.1"/>
    </source>
</evidence>
<accession>A0ACB7YMS7</accession>
<organism evidence="1 2">
    <name type="scientific">Vaccinium darrowii</name>
    <dbReference type="NCBI Taxonomy" id="229202"/>
    <lineage>
        <taxon>Eukaryota</taxon>
        <taxon>Viridiplantae</taxon>
        <taxon>Streptophyta</taxon>
        <taxon>Embryophyta</taxon>
        <taxon>Tracheophyta</taxon>
        <taxon>Spermatophyta</taxon>
        <taxon>Magnoliopsida</taxon>
        <taxon>eudicotyledons</taxon>
        <taxon>Gunneridae</taxon>
        <taxon>Pentapetalae</taxon>
        <taxon>asterids</taxon>
        <taxon>Ericales</taxon>
        <taxon>Ericaceae</taxon>
        <taxon>Vaccinioideae</taxon>
        <taxon>Vaccinieae</taxon>
        <taxon>Vaccinium</taxon>
    </lineage>
</organism>
<evidence type="ECO:0000313" key="2">
    <source>
        <dbReference type="Proteomes" id="UP000828048"/>
    </source>
</evidence>